<dbReference type="SUPFAM" id="SSF53448">
    <property type="entry name" value="Nucleotide-diphospho-sugar transferases"/>
    <property type="match status" value="1"/>
</dbReference>
<dbReference type="RefSeq" id="WP_354446033.1">
    <property type="nucleotide sequence ID" value="NZ_JBEPSH010000007.1"/>
</dbReference>
<keyword evidence="3" id="KW-1185">Reference proteome</keyword>
<dbReference type="EMBL" id="JBEPSH010000007">
    <property type="protein sequence ID" value="MET4578634.1"/>
    <property type="molecule type" value="Genomic_DNA"/>
</dbReference>
<dbReference type="Pfam" id="PF00535">
    <property type="entry name" value="Glycos_transf_2"/>
    <property type="match status" value="1"/>
</dbReference>
<reference evidence="2 3" key="1">
    <citation type="submission" date="2024-06" db="EMBL/GenBank/DDBJ databases">
        <title>Sorghum-associated microbial communities from plants grown in Nebraska, USA.</title>
        <authorList>
            <person name="Schachtman D."/>
        </authorList>
    </citation>
    <scope>NUCLEOTIDE SEQUENCE [LARGE SCALE GENOMIC DNA]</scope>
    <source>
        <strain evidence="2 3">2709</strain>
    </source>
</reference>
<dbReference type="PANTHER" id="PTHR43685">
    <property type="entry name" value="GLYCOSYLTRANSFERASE"/>
    <property type="match status" value="1"/>
</dbReference>
<sequence length="326" mass="36270">MASPLVSVVIASYQHVAYVRQAVESVLAQTVRDMEVIVVDDGSTDGTPDVVESIRDPRLRLIRLQENRRQHARNVGLGLACGRYVAFQNSDDEWAPAKLARQLDLLETRQDVAACFTQVDLIDTQGHPVRDSWANGLFATGETQRSSIEWLQRLFFSNEFCIISAVARRHLVERVGRFRPSLVQIADHDLWIKLAALGEMVILPDALSKMRIDGTANLSAPGPASTTRAGFEMADVLENYVRPPLLERALQIFPQLADAVGHSLSVRKALLARTAGQHSAMSHHLFADRVLARMIDNPQERQELVNVLGAQVIHFFLQNRSRIGAS</sequence>
<protein>
    <recommendedName>
        <fullName evidence="1">Glycosyltransferase 2-like domain-containing protein</fullName>
    </recommendedName>
</protein>
<evidence type="ECO:0000259" key="1">
    <source>
        <dbReference type="Pfam" id="PF00535"/>
    </source>
</evidence>
<dbReference type="Gene3D" id="3.90.550.10">
    <property type="entry name" value="Spore Coat Polysaccharide Biosynthesis Protein SpsA, Chain A"/>
    <property type="match status" value="1"/>
</dbReference>
<accession>A0ABV2QC80</accession>
<evidence type="ECO:0000313" key="3">
    <source>
        <dbReference type="Proteomes" id="UP001549320"/>
    </source>
</evidence>
<organism evidence="2 3">
    <name type="scientific">Ottowia thiooxydans</name>
    <dbReference type="NCBI Taxonomy" id="219182"/>
    <lineage>
        <taxon>Bacteria</taxon>
        <taxon>Pseudomonadati</taxon>
        <taxon>Pseudomonadota</taxon>
        <taxon>Betaproteobacteria</taxon>
        <taxon>Burkholderiales</taxon>
        <taxon>Comamonadaceae</taxon>
        <taxon>Ottowia</taxon>
    </lineage>
</organism>
<proteinExistence type="predicted"/>
<feature type="domain" description="Glycosyltransferase 2-like" evidence="1">
    <location>
        <begin position="7"/>
        <end position="125"/>
    </location>
</feature>
<evidence type="ECO:0000313" key="2">
    <source>
        <dbReference type="EMBL" id="MET4578634.1"/>
    </source>
</evidence>
<dbReference type="Proteomes" id="UP001549320">
    <property type="component" value="Unassembled WGS sequence"/>
</dbReference>
<comment type="caution">
    <text evidence="2">The sequence shown here is derived from an EMBL/GenBank/DDBJ whole genome shotgun (WGS) entry which is preliminary data.</text>
</comment>
<dbReference type="PANTHER" id="PTHR43685:SF11">
    <property type="entry name" value="GLYCOSYLTRANSFERASE TAGX-RELATED"/>
    <property type="match status" value="1"/>
</dbReference>
<dbReference type="InterPro" id="IPR001173">
    <property type="entry name" value="Glyco_trans_2-like"/>
</dbReference>
<dbReference type="InterPro" id="IPR050834">
    <property type="entry name" value="Glycosyltransf_2"/>
</dbReference>
<dbReference type="InterPro" id="IPR029044">
    <property type="entry name" value="Nucleotide-diphossugar_trans"/>
</dbReference>
<gene>
    <name evidence="2" type="ORF">ABIE13_003750</name>
</gene>
<name>A0ABV2QC80_9BURK</name>